<evidence type="ECO:0000313" key="2">
    <source>
        <dbReference type="Proteomes" id="UP001204798"/>
    </source>
</evidence>
<name>A0ABT2EKL1_9BACT</name>
<organism evidence="1 2">
    <name type="scientific">Candidatus Fervidibacter sacchari</name>
    <dbReference type="NCBI Taxonomy" id="1448929"/>
    <lineage>
        <taxon>Bacteria</taxon>
        <taxon>Candidatus Fervidibacterota</taxon>
        <taxon>Candidatus Fervidibacter</taxon>
    </lineage>
</organism>
<keyword evidence="2" id="KW-1185">Reference proteome</keyword>
<protein>
    <submittedName>
        <fullName evidence="1">Uncharacterized protein</fullName>
    </submittedName>
</protein>
<proteinExistence type="predicted"/>
<gene>
    <name evidence="1" type="ORF">M2350_000787</name>
</gene>
<comment type="caution">
    <text evidence="1">The sequence shown here is derived from an EMBL/GenBank/DDBJ whole genome shotgun (WGS) entry which is preliminary data.</text>
</comment>
<dbReference type="Proteomes" id="UP001204798">
    <property type="component" value="Unassembled WGS sequence"/>
</dbReference>
<reference evidence="1 2" key="1">
    <citation type="submission" date="2022-08" db="EMBL/GenBank/DDBJ databases">
        <title>Bacterial and archaeal communities from various locations to study Microbial Dark Matter (Phase II).</title>
        <authorList>
            <person name="Stepanauskas R."/>
        </authorList>
    </citation>
    <scope>NUCLEOTIDE SEQUENCE [LARGE SCALE GENOMIC DNA]</scope>
    <source>
        <strain evidence="1 2">PD1</strain>
    </source>
</reference>
<accession>A0ABT2EKL1</accession>
<dbReference type="EMBL" id="JANUCP010000001">
    <property type="protein sequence ID" value="MCS3918390.1"/>
    <property type="molecule type" value="Genomic_DNA"/>
</dbReference>
<sequence length="119" mass="13553">MKLSKRCRQLVDQWLEEIARKYPQVRFEGLARTPDGAVAIKLRGPEDLLEHVRISFAPRKLEALLKHRCHIIFLCLAEPPSNPDWDYVDFGDSVTETEIESVLDKVYACKGGRKDGGSN</sequence>
<evidence type="ECO:0000313" key="1">
    <source>
        <dbReference type="EMBL" id="MCS3918390.1"/>
    </source>
</evidence>
<dbReference type="RefSeq" id="WP_259094124.1">
    <property type="nucleotide sequence ID" value="NZ_CP130454.1"/>
</dbReference>